<organism evidence="1 2">
    <name type="scientific">Rhodobacter phage RcCronus</name>
    <dbReference type="NCBI Taxonomy" id="1662333"/>
    <lineage>
        <taxon>Viruses</taxon>
        <taxon>Duplodnaviria</taxon>
        <taxon>Heunggongvirae</taxon>
        <taxon>Uroviricota</taxon>
        <taxon>Caudoviricetes</taxon>
        <taxon>Cronusvirus</taxon>
        <taxon>Cronusvirus cronus</taxon>
    </lineage>
</organism>
<name>A0A0K1LMA6_9CAUD</name>
<proteinExistence type="predicted"/>
<keyword evidence="2" id="KW-1185">Reference proteome</keyword>
<reference evidence="1 2" key="1">
    <citation type="journal article" date="2016" name="Genome Announc.">
        <title>Complete Genome Sequences of Five Bacteriophages That Infect Rhodobacter capsulatus.</title>
        <authorList>
            <person name="Bollivar D.W."/>
            <person name="Bernardoni B."/>
            <person name="Bockman M.R."/>
            <person name="Miller B.M."/>
            <person name="Russell D.A."/>
            <person name="Delesalle V.A."/>
            <person name="Krukonis G.P."/>
            <person name="Hatfull G.F."/>
            <person name="Cross M.R."/>
            <person name="Szewczyk M.M."/>
            <person name="Eppurath A."/>
        </authorList>
    </citation>
    <scope>NUCLEOTIDE SEQUENCE [LARGE SCALE GENOMIC DNA]</scope>
</reference>
<sequence>MRISVASNLRDVERDLSDVGRKQLPFATSLALNEMADELAQEETARMDRALDRPTPFTKRAWAVRRSTKRNLVAAVYARRIQAAYLSKLEDGGDRTPEGRALILPAKLRLNKFGNLPRGAVKRAVAEPNTFSGTPKGAAGRGPGVFERRGKKLVKLVTYADRANYRPQLGFEDAARKMVARRFPAKLEAALIRAFSARR</sequence>
<dbReference type="Proteomes" id="UP000229633">
    <property type="component" value="Segment"/>
</dbReference>
<dbReference type="EMBL" id="KR935217">
    <property type="protein sequence ID" value="AKU43333.1"/>
    <property type="molecule type" value="Genomic_DNA"/>
</dbReference>
<evidence type="ECO:0000313" key="1">
    <source>
        <dbReference type="EMBL" id="AKU43333.1"/>
    </source>
</evidence>
<accession>A0A0K1LMA6</accession>
<protein>
    <submittedName>
        <fullName evidence="1">Minor tail protein</fullName>
    </submittedName>
</protein>
<evidence type="ECO:0000313" key="2">
    <source>
        <dbReference type="Proteomes" id="UP000229633"/>
    </source>
</evidence>
<gene>
    <name evidence="1" type="ORF">RCCRONUS_44</name>
</gene>